<dbReference type="EMBL" id="CP128355">
    <property type="protein sequence ID" value="XAF71118.1"/>
    <property type="molecule type" value="Genomic_DNA"/>
</dbReference>
<organism evidence="1 2">
    <name type="scientific">Staphylococcus hsinchuensis</name>
    <dbReference type="NCBI Taxonomy" id="3051183"/>
    <lineage>
        <taxon>Bacteria</taxon>
        <taxon>Bacillati</taxon>
        <taxon>Bacillota</taxon>
        <taxon>Bacilli</taxon>
        <taxon>Bacillales</taxon>
        <taxon>Staphylococcaceae</taxon>
        <taxon>Staphylococcus</taxon>
    </lineage>
</organism>
<name>A0ABZ3EF85_9STAP</name>
<proteinExistence type="predicted"/>
<sequence length="90" mass="10398">MLKSIIQTLIENSDDEFTKGTLTQREIYMLIKNVDEFKKKEITIEEVDNMLNLLSNPLIGCVGKEKDGYYAKGSLVDAQLKFGFYYYCIN</sequence>
<gene>
    <name evidence="1" type="ORF">QQM35_03100</name>
</gene>
<protein>
    <submittedName>
        <fullName evidence="1">Uncharacterized protein</fullName>
    </submittedName>
</protein>
<reference evidence="1 2" key="1">
    <citation type="journal article" date="2024" name="Pathogens">
        <title>Staphylococcus hsinchuensis sp. nov., Isolated from Soymilk.</title>
        <authorList>
            <person name="Wang Y.T."/>
            <person name="Lin Y.C."/>
            <person name="Hsieh Y.H."/>
            <person name="Lin Y.T."/>
            <person name="Hamada M."/>
            <person name="Chen C.C."/>
            <person name="Liou J.S."/>
            <person name="Lee A.Y."/>
            <person name="Zhang W.L."/>
            <person name="Chen Y.T."/>
            <person name="Huang C.H."/>
        </authorList>
    </citation>
    <scope>NUCLEOTIDE SEQUENCE [LARGE SCALE GENOMIC DNA]</scope>
    <source>
        <strain evidence="1 2">H164</strain>
    </source>
</reference>
<keyword evidence="2" id="KW-1185">Reference proteome</keyword>
<accession>A0ABZ3EF85</accession>
<dbReference type="Proteomes" id="UP001436297">
    <property type="component" value="Chromosome"/>
</dbReference>
<evidence type="ECO:0000313" key="2">
    <source>
        <dbReference type="Proteomes" id="UP001436297"/>
    </source>
</evidence>
<dbReference type="RefSeq" id="WP_342610500.1">
    <property type="nucleotide sequence ID" value="NZ_CP128355.1"/>
</dbReference>
<evidence type="ECO:0000313" key="1">
    <source>
        <dbReference type="EMBL" id="XAF71118.1"/>
    </source>
</evidence>